<comment type="similarity">
    <text evidence="1">Belongs to the metallo-dependent hydrolases superfamily.</text>
</comment>
<gene>
    <name evidence="3" type="ORF">GCM10007298_05650</name>
</gene>
<keyword evidence="4" id="KW-1185">Reference proteome</keyword>
<evidence type="ECO:0000259" key="2">
    <source>
        <dbReference type="Pfam" id="PF04909"/>
    </source>
</evidence>
<dbReference type="Gene3D" id="3.20.20.140">
    <property type="entry name" value="Metal-dependent hydrolases"/>
    <property type="match status" value="1"/>
</dbReference>
<dbReference type="PANTHER" id="PTHR43569:SF1">
    <property type="entry name" value="BLL3371 PROTEIN"/>
    <property type="match status" value="1"/>
</dbReference>
<accession>A0ABQ1UC19</accession>
<comment type="caution">
    <text evidence="3">The sequence shown here is derived from an EMBL/GenBank/DDBJ whole genome shotgun (WGS) entry which is preliminary data.</text>
</comment>
<organism evidence="3 4">
    <name type="scientific">Williamsia phyllosphaerae</name>
    <dbReference type="NCBI Taxonomy" id="885042"/>
    <lineage>
        <taxon>Bacteria</taxon>
        <taxon>Bacillati</taxon>
        <taxon>Actinomycetota</taxon>
        <taxon>Actinomycetes</taxon>
        <taxon>Mycobacteriales</taxon>
        <taxon>Nocardiaceae</taxon>
        <taxon>Williamsia</taxon>
    </lineage>
</organism>
<dbReference type="PANTHER" id="PTHR43569">
    <property type="entry name" value="AMIDOHYDROLASE"/>
    <property type="match status" value="1"/>
</dbReference>
<evidence type="ECO:0000313" key="3">
    <source>
        <dbReference type="EMBL" id="GGF12608.1"/>
    </source>
</evidence>
<feature type="domain" description="Amidohydrolase-related" evidence="2">
    <location>
        <begin position="124"/>
        <end position="372"/>
    </location>
</feature>
<evidence type="ECO:0000256" key="1">
    <source>
        <dbReference type="ARBA" id="ARBA00038310"/>
    </source>
</evidence>
<dbReference type="Pfam" id="PF04909">
    <property type="entry name" value="Amidohydro_2"/>
    <property type="match status" value="1"/>
</dbReference>
<protein>
    <submittedName>
        <fullName evidence="3">Amidohydrolase</fullName>
    </submittedName>
</protein>
<dbReference type="EMBL" id="BMCS01000001">
    <property type="protein sequence ID" value="GGF12608.1"/>
    <property type="molecule type" value="Genomic_DNA"/>
</dbReference>
<dbReference type="InterPro" id="IPR006680">
    <property type="entry name" value="Amidohydro-rel"/>
</dbReference>
<reference evidence="4" key="1">
    <citation type="journal article" date="2019" name="Int. J. Syst. Evol. Microbiol.">
        <title>The Global Catalogue of Microorganisms (GCM) 10K type strain sequencing project: providing services to taxonomists for standard genome sequencing and annotation.</title>
        <authorList>
            <consortium name="The Broad Institute Genomics Platform"/>
            <consortium name="The Broad Institute Genome Sequencing Center for Infectious Disease"/>
            <person name="Wu L."/>
            <person name="Ma J."/>
        </authorList>
    </citation>
    <scope>NUCLEOTIDE SEQUENCE [LARGE SCALE GENOMIC DNA]</scope>
    <source>
        <strain evidence="4">CCM 7855</strain>
    </source>
</reference>
<dbReference type="RefSeq" id="WP_188486728.1">
    <property type="nucleotide sequence ID" value="NZ_BMCS01000001.1"/>
</dbReference>
<dbReference type="InterPro" id="IPR032466">
    <property type="entry name" value="Metal_Hydrolase"/>
</dbReference>
<sequence>MVFGESSSDALADVIPSIIDTHIHQWDPLTTPREASSVARVYRFFPAAGDRLFRLRNQADREFALTPRNLLRPYRPRDYLADIVAVEGATGVPVGSAVHIEAGWHGAEELGPAGETHWIDELPFGEGRSPSLGAIVGHADPRAPHVADLLDAHLRAANHAPFRGIRSMAARHPDPKVRDWTDEDHALTSASFLRGFAEVAARDLSFEAWVYSHQMVDVVRLAREYPEVTIVLDHYATPVGVFGPMGSRTGHTAADRADIYARWRDGIAEVASCPNVVAKHSGLAFPFLGYGHQASGNIGSQATLTDMMGPLIDHTTDVFGPDRVMFGSNYPIDKPNASVAMIVGTLLDVLTPRGPDLLRKVFRDNAIRVYRLDA</sequence>
<dbReference type="InterPro" id="IPR052350">
    <property type="entry name" value="Metallo-dep_Lactonases"/>
</dbReference>
<dbReference type="Proteomes" id="UP000632454">
    <property type="component" value="Unassembled WGS sequence"/>
</dbReference>
<dbReference type="SUPFAM" id="SSF51556">
    <property type="entry name" value="Metallo-dependent hydrolases"/>
    <property type="match status" value="1"/>
</dbReference>
<name>A0ABQ1UC19_9NOCA</name>
<proteinExistence type="inferred from homology"/>
<evidence type="ECO:0000313" key="4">
    <source>
        <dbReference type="Proteomes" id="UP000632454"/>
    </source>
</evidence>